<keyword evidence="7" id="KW-1185">Reference proteome</keyword>
<keyword evidence="4 5" id="KW-0472">Membrane</keyword>
<keyword evidence="6" id="KW-0489">Methyltransferase</keyword>
<dbReference type="InterPro" id="IPR007318">
    <property type="entry name" value="Phopholipid_MeTrfase"/>
</dbReference>
<keyword evidence="6" id="KW-0808">Transferase</keyword>
<dbReference type="Pfam" id="PF04191">
    <property type="entry name" value="PEMT"/>
    <property type="match status" value="1"/>
</dbReference>
<organism evidence="6 7">
    <name type="scientific">Alitibacter langaaensis DSM 22999</name>
    <dbReference type="NCBI Taxonomy" id="1122935"/>
    <lineage>
        <taxon>Bacteria</taxon>
        <taxon>Pseudomonadati</taxon>
        <taxon>Pseudomonadota</taxon>
        <taxon>Gammaproteobacteria</taxon>
        <taxon>Pasteurellales</taxon>
        <taxon>Pasteurellaceae</taxon>
        <taxon>Alitibacter</taxon>
    </lineage>
</organism>
<evidence type="ECO:0000313" key="6">
    <source>
        <dbReference type="EMBL" id="PVX33048.1"/>
    </source>
</evidence>
<comment type="caution">
    <text evidence="6">The sequence shown here is derived from an EMBL/GenBank/DDBJ whole genome shotgun (WGS) entry which is preliminary data.</text>
</comment>
<evidence type="ECO:0000256" key="2">
    <source>
        <dbReference type="ARBA" id="ARBA00022692"/>
    </source>
</evidence>
<name>A0A2U0SNY3_9PAST</name>
<feature type="transmembrane region" description="Helical" evidence="5">
    <location>
        <begin position="37"/>
        <end position="56"/>
    </location>
</feature>
<dbReference type="Proteomes" id="UP000245909">
    <property type="component" value="Unassembled WGS sequence"/>
</dbReference>
<proteinExistence type="predicted"/>
<evidence type="ECO:0000256" key="1">
    <source>
        <dbReference type="ARBA" id="ARBA00004127"/>
    </source>
</evidence>
<comment type="subcellular location">
    <subcellularLocation>
        <location evidence="1">Endomembrane system</location>
        <topology evidence="1">Multi-pass membrane protein</topology>
    </subcellularLocation>
</comment>
<keyword evidence="2 5" id="KW-0812">Transmembrane</keyword>
<gene>
    <name evidence="6" type="ORF">C8D76_10914</name>
</gene>
<protein>
    <submittedName>
        <fullName evidence="6">Protein-S-isoprenylcysteine O-methyltransferase Ste14</fullName>
    </submittedName>
</protein>
<dbReference type="PANTHER" id="PTHR12714:SF24">
    <property type="entry name" value="SLR1182 PROTEIN"/>
    <property type="match status" value="1"/>
</dbReference>
<evidence type="ECO:0000256" key="5">
    <source>
        <dbReference type="SAM" id="Phobius"/>
    </source>
</evidence>
<sequence length="148" mass="17271">MRLKIPPPLLFFACVILIGLLPPNEIALPLMVRNFMVGSLVLIATLITGLSLYAFYQTRTTLHPRKLEKTSSLITTGIFRFSRNPMYLSLVIWLLAWTLFLANLWGLIVIVGFMRYLTQFQIKPEEQLLEQKFGHLFLQYKQSVRRWI</sequence>
<accession>A0A2U0SNY3</accession>
<evidence type="ECO:0000313" key="7">
    <source>
        <dbReference type="Proteomes" id="UP000245909"/>
    </source>
</evidence>
<dbReference type="GO" id="GO:0008168">
    <property type="term" value="F:methyltransferase activity"/>
    <property type="evidence" value="ECO:0007669"/>
    <property type="project" value="UniProtKB-KW"/>
</dbReference>
<evidence type="ECO:0000256" key="3">
    <source>
        <dbReference type="ARBA" id="ARBA00022989"/>
    </source>
</evidence>
<dbReference type="Gene3D" id="1.20.120.1630">
    <property type="match status" value="1"/>
</dbReference>
<reference evidence="6 7" key="1">
    <citation type="submission" date="2018-05" db="EMBL/GenBank/DDBJ databases">
        <title>Genomic Encyclopedia of Type Strains, Phase IV (KMG-IV): sequencing the most valuable type-strain genomes for metagenomic binning, comparative biology and taxonomic classification.</title>
        <authorList>
            <person name="Goeker M."/>
        </authorList>
    </citation>
    <scope>NUCLEOTIDE SEQUENCE [LARGE SCALE GENOMIC DNA]</scope>
    <source>
        <strain evidence="6 7">DSM 22999</strain>
    </source>
</reference>
<keyword evidence="3 5" id="KW-1133">Transmembrane helix</keyword>
<dbReference type="RefSeq" id="WP_116632038.1">
    <property type="nucleotide sequence ID" value="NZ_QENU01000009.1"/>
</dbReference>
<feature type="transmembrane region" description="Helical" evidence="5">
    <location>
        <begin position="90"/>
        <end position="114"/>
    </location>
</feature>
<dbReference type="EMBL" id="QENU01000009">
    <property type="protein sequence ID" value="PVX33048.1"/>
    <property type="molecule type" value="Genomic_DNA"/>
</dbReference>
<dbReference type="OrthoDB" id="9811969at2"/>
<dbReference type="PANTHER" id="PTHR12714">
    <property type="entry name" value="PROTEIN-S ISOPRENYLCYSTEINE O-METHYLTRANSFERASE"/>
    <property type="match status" value="1"/>
</dbReference>
<evidence type="ECO:0000256" key="4">
    <source>
        <dbReference type="ARBA" id="ARBA00023136"/>
    </source>
</evidence>
<dbReference type="GO" id="GO:0012505">
    <property type="term" value="C:endomembrane system"/>
    <property type="evidence" value="ECO:0007669"/>
    <property type="project" value="UniProtKB-SubCell"/>
</dbReference>
<dbReference type="GO" id="GO:0032259">
    <property type="term" value="P:methylation"/>
    <property type="evidence" value="ECO:0007669"/>
    <property type="project" value="UniProtKB-KW"/>
</dbReference>
<dbReference type="AlphaFoldDB" id="A0A2U0SNY3"/>